<feature type="binding site" evidence="14">
    <location>
        <begin position="115"/>
        <end position="121"/>
    </location>
    <ligand>
        <name>ATP</name>
        <dbReference type="ChEBI" id="CHEBI:30616"/>
    </ligand>
</feature>
<dbReference type="SUPFAM" id="SSF51984">
    <property type="entry name" value="MurCD N-terminal domain"/>
    <property type="match status" value="1"/>
</dbReference>
<evidence type="ECO:0000256" key="9">
    <source>
        <dbReference type="ARBA" id="ARBA00022960"/>
    </source>
</evidence>
<dbReference type="InterPro" id="IPR013221">
    <property type="entry name" value="Mur_ligase_cen"/>
</dbReference>
<evidence type="ECO:0000256" key="12">
    <source>
        <dbReference type="ARBA" id="ARBA00023316"/>
    </source>
</evidence>
<evidence type="ECO:0000256" key="10">
    <source>
        <dbReference type="ARBA" id="ARBA00022984"/>
    </source>
</evidence>
<evidence type="ECO:0000313" key="19">
    <source>
        <dbReference type="Proteomes" id="UP000602647"/>
    </source>
</evidence>
<dbReference type="GO" id="GO:0008763">
    <property type="term" value="F:UDP-N-acetylmuramate-L-alanine ligase activity"/>
    <property type="evidence" value="ECO:0007669"/>
    <property type="project" value="UniProtKB-UniRule"/>
</dbReference>
<dbReference type="NCBIfam" id="TIGR01082">
    <property type="entry name" value="murC"/>
    <property type="match status" value="1"/>
</dbReference>
<dbReference type="Gene3D" id="3.40.1190.10">
    <property type="entry name" value="Mur-like, catalytic domain"/>
    <property type="match status" value="1"/>
</dbReference>
<evidence type="ECO:0000259" key="16">
    <source>
        <dbReference type="Pfam" id="PF02875"/>
    </source>
</evidence>
<keyword evidence="10 14" id="KW-0573">Peptidoglycan synthesis</keyword>
<dbReference type="InterPro" id="IPR050061">
    <property type="entry name" value="MurCDEF_pg_biosynth"/>
</dbReference>
<reference evidence="18" key="1">
    <citation type="submission" date="2020-08" db="EMBL/GenBank/DDBJ databases">
        <title>Genome public.</title>
        <authorList>
            <person name="Liu C."/>
            <person name="Sun Q."/>
        </authorList>
    </citation>
    <scope>NUCLEOTIDE SEQUENCE</scope>
    <source>
        <strain evidence="18">BX12</strain>
    </source>
</reference>
<keyword evidence="9 14" id="KW-0133">Cell shape</keyword>
<dbReference type="SUPFAM" id="SSF53244">
    <property type="entry name" value="MurD-like peptide ligases, peptide-binding domain"/>
    <property type="match status" value="1"/>
</dbReference>
<comment type="catalytic activity">
    <reaction evidence="13 14">
        <text>UDP-N-acetyl-alpha-D-muramate + L-alanine + ATP = UDP-N-acetyl-alpha-D-muramoyl-L-alanine + ADP + phosphate + H(+)</text>
        <dbReference type="Rhea" id="RHEA:23372"/>
        <dbReference type="ChEBI" id="CHEBI:15378"/>
        <dbReference type="ChEBI" id="CHEBI:30616"/>
        <dbReference type="ChEBI" id="CHEBI:43474"/>
        <dbReference type="ChEBI" id="CHEBI:57972"/>
        <dbReference type="ChEBI" id="CHEBI:70757"/>
        <dbReference type="ChEBI" id="CHEBI:83898"/>
        <dbReference type="ChEBI" id="CHEBI:456216"/>
        <dbReference type="EC" id="6.3.2.8"/>
    </reaction>
</comment>
<evidence type="ECO:0000256" key="8">
    <source>
        <dbReference type="ARBA" id="ARBA00022840"/>
    </source>
</evidence>
<evidence type="ECO:0000256" key="6">
    <source>
        <dbReference type="ARBA" id="ARBA00022618"/>
    </source>
</evidence>
<comment type="pathway">
    <text evidence="2 14">Cell wall biogenesis; peptidoglycan biosynthesis.</text>
</comment>
<dbReference type="SUPFAM" id="SSF53623">
    <property type="entry name" value="MurD-like peptide ligases, catalytic domain"/>
    <property type="match status" value="1"/>
</dbReference>
<feature type="domain" description="Mur ligase central" evidence="17">
    <location>
        <begin position="113"/>
        <end position="291"/>
    </location>
</feature>
<dbReference type="Pfam" id="PF02875">
    <property type="entry name" value="Mur_ligase_C"/>
    <property type="match status" value="1"/>
</dbReference>
<gene>
    <name evidence="14" type="primary">murC</name>
    <name evidence="18" type="ORF">H9L42_12920</name>
</gene>
<evidence type="ECO:0000256" key="5">
    <source>
        <dbReference type="ARBA" id="ARBA00022598"/>
    </source>
</evidence>
<evidence type="ECO:0000256" key="4">
    <source>
        <dbReference type="ARBA" id="ARBA00022490"/>
    </source>
</evidence>
<proteinExistence type="inferred from homology"/>
<evidence type="ECO:0000256" key="3">
    <source>
        <dbReference type="ARBA" id="ARBA00012211"/>
    </source>
</evidence>
<evidence type="ECO:0000256" key="11">
    <source>
        <dbReference type="ARBA" id="ARBA00023306"/>
    </source>
</evidence>
<dbReference type="Pfam" id="PF01225">
    <property type="entry name" value="Mur_ligase"/>
    <property type="match status" value="1"/>
</dbReference>
<dbReference type="AlphaFoldDB" id="A0A923NLH8"/>
<keyword evidence="5 14" id="KW-0436">Ligase</keyword>
<name>A0A923NLH8_9FIRM</name>
<dbReference type="PANTHER" id="PTHR43445:SF3">
    <property type="entry name" value="UDP-N-ACETYLMURAMATE--L-ALANINE LIGASE"/>
    <property type="match status" value="1"/>
</dbReference>
<dbReference type="InterPro" id="IPR036615">
    <property type="entry name" value="Mur_ligase_C_dom_sf"/>
</dbReference>
<dbReference type="EC" id="6.3.2.8" evidence="3 14"/>
<comment type="function">
    <text evidence="14">Cell wall formation.</text>
</comment>
<dbReference type="Gene3D" id="3.40.50.720">
    <property type="entry name" value="NAD(P)-binding Rossmann-like Domain"/>
    <property type="match status" value="1"/>
</dbReference>
<evidence type="ECO:0000256" key="2">
    <source>
        <dbReference type="ARBA" id="ARBA00004752"/>
    </source>
</evidence>
<comment type="caution">
    <text evidence="18">The sequence shown here is derived from an EMBL/GenBank/DDBJ whole genome shotgun (WGS) entry which is preliminary data.</text>
</comment>
<evidence type="ECO:0000313" key="18">
    <source>
        <dbReference type="EMBL" id="MBC6680724.1"/>
    </source>
</evidence>
<dbReference type="InterPro" id="IPR000713">
    <property type="entry name" value="Mur_ligase_N"/>
</dbReference>
<dbReference type="GO" id="GO:0071555">
    <property type="term" value="P:cell wall organization"/>
    <property type="evidence" value="ECO:0007669"/>
    <property type="project" value="UniProtKB-KW"/>
</dbReference>
<sequence length="462" mass="51037">MVNLSDCRQIHCIGIGGIGLSAIAEILIARGYKVTGSDMRESDITEKLIADGANIFLGHREKNVEGADLVVYSAAVGNDNPELARAKELNIPTATRAEVLGLLMSEYEDSIAISGTHGKTTTTSMVSLILKDAKKDPTILVGGNLSEIGGNVKVGDSRYFVTEACEYMDSFLSLKPKIEIILNIDSDHLDYFKDIDHIARSFETFASLVPEDGTIIAYDANPFVKSVVKERANVVTYGLNESCDYYAGDIVFNGEGMPDFNVNHRGKVLCNVQLSIPGEHNILNSLAAFACCHILGVEAESIARTLQSFTGTQRRFDIMGTTSEGIKIIDDYAHHPTEIKATLSAVKNMKHNKMWCLFQPHTYTRTMALFDDFAESFGDADKIVLAEIYAAREKNIYKISSKELVNRIKEAHPDKEVYFFKDFEEIASFVYNNAEPGDLVITMGAGDIYKAGEMILEKDRKF</sequence>
<dbReference type="GO" id="GO:0009252">
    <property type="term" value="P:peptidoglycan biosynthetic process"/>
    <property type="evidence" value="ECO:0007669"/>
    <property type="project" value="UniProtKB-UniRule"/>
</dbReference>
<feature type="domain" description="Mur ligase N-terminal catalytic" evidence="15">
    <location>
        <begin position="10"/>
        <end position="107"/>
    </location>
</feature>
<dbReference type="InterPro" id="IPR036565">
    <property type="entry name" value="Mur-like_cat_sf"/>
</dbReference>
<evidence type="ECO:0000256" key="7">
    <source>
        <dbReference type="ARBA" id="ARBA00022741"/>
    </source>
</evidence>
<keyword evidence="12 14" id="KW-0961">Cell wall biogenesis/degradation</keyword>
<dbReference type="InterPro" id="IPR005758">
    <property type="entry name" value="UDP-N-AcMur_Ala_ligase_MurC"/>
</dbReference>
<comment type="subcellular location">
    <subcellularLocation>
        <location evidence="1 14">Cytoplasm</location>
    </subcellularLocation>
</comment>
<dbReference type="GO" id="GO:0005737">
    <property type="term" value="C:cytoplasm"/>
    <property type="evidence" value="ECO:0007669"/>
    <property type="project" value="UniProtKB-SubCell"/>
</dbReference>
<evidence type="ECO:0000256" key="13">
    <source>
        <dbReference type="ARBA" id="ARBA00047833"/>
    </source>
</evidence>
<dbReference type="Gene3D" id="3.90.190.20">
    <property type="entry name" value="Mur ligase, C-terminal domain"/>
    <property type="match status" value="1"/>
</dbReference>
<dbReference type="HAMAP" id="MF_00046">
    <property type="entry name" value="MurC"/>
    <property type="match status" value="1"/>
</dbReference>
<dbReference type="Proteomes" id="UP000602647">
    <property type="component" value="Unassembled WGS sequence"/>
</dbReference>
<dbReference type="GO" id="GO:0008360">
    <property type="term" value="P:regulation of cell shape"/>
    <property type="evidence" value="ECO:0007669"/>
    <property type="project" value="UniProtKB-KW"/>
</dbReference>
<protein>
    <recommendedName>
        <fullName evidence="3 14">UDP-N-acetylmuramate--L-alanine ligase</fullName>
        <ecNumber evidence="3 14">6.3.2.8</ecNumber>
    </recommendedName>
    <alternativeName>
        <fullName evidence="14">UDP-N-acetylmuramoyl-L-alanine synthetase</fullName>
    </alternativeName>
</protein>
<keyword evidence="6 14" id="KW-0132">Cell division</keyword>
<dbReference type="Pfam" id="PF08245">
    <property type="entry name" value="Mur_ligase_M"/>
    <property type="match status" value="1"/>
</dbReference>
<organism evidence="18 19">
    <name type="scientific">Zhenpiania hominis</name>
    <dbReference type="NCBI Taxonomy" id="2763644"/>
    <lineage>
        <taxon>Bacteria</taxon>
        <taxon>Bacillati</taxon>
        <taxon>Bacillota</taxon>
        <taxon>Clostridia</taxon>
        <taxon>Peptostreptococcales</taxon>
        <taxon>Anaerovoracaceae</taxon>
        <taxon>Zhenpiania</taxon>
    </lineage>
</organism>
<keyword evidence="4 14" id="KW-0963">Cytoplasm</keyword>
<keyword evidence="19" id="KW-1185">Reference proteome</keyword>
<dbReference type="GO" id="GO:0005524">
    <property type="term" value="F:ATP binding"/>
    <property type="evidence" value="ECO:0007669"/>
    <property type="project" value="UniProtKB-UniRule"/>
</dbReference>
<dbReference type="PANTHER" id="PTHR43445">
    <property type="entry name" value="UDP-N-ACETYLMURAMATE--L-ALANINE LIGASE-RELATED"/>
    <property type="match status" value="1"/>
</dbReference>
<keyword evidence="7 14" id="KW-0547">Nucleotide-binding</keyword>
<keyword evidence="11 14" id="KW-0131">Cell cycle</keyword>
<dbReference type="EMBL" id="JACRYT010000017">
    <property type="protein sequence ID" value="MBC6680724.1"/>
    <property type="molecule type" value="Genomic_DNA"/>
</dbReference>
<evidence type="ECO:0000256" key="1">
    <source>
        <dbReference type="ARBA" id="ARBA00004496"/>
    </source>
</evidence>
<keyword evidence="8 14" id="KW-0067">ATP-binding</keyword>
<evidence type="ECO:0000256" key="14">
    <source>
        <dbReference type="HAMAP-Rule" id="MF_00046"/>
    </source>
</evidence>
<dbReference type="InterPro" id="IPR004101">
    <property type="entry name" value="Mur_ligase_C"/>
</dbReference>
<dbReference type="GO" id="GO:0051301">
    <property type="term" value="P:cell division"/>
    <property type="evidence" value="ECO:0007669"/>
    <property type="project" value="UniProtKB-KW"/>
</dbReference>
<comment type="similarity">
    <text evidence="14">Belongs to the MurCDEF family.</text>
</comment>
<accession>A0A923NLH8</accession>
<feature type="domain" description="Mur ligase C-terminal" evidence="16">
    <location>
        <begin position="314"/>
        <end position="446"/>
    </location>
</feature>
<evidence type="ECO:0000259" key="17">
    <source>
        <dbReference type="Pfam" id="PF08245"/>
    </source>
</evidence>
<dbReference type="RefSeq" id="WP_187303820.1">
    <property type="nucleotide sequence ID" value="NZ_JACRYT010000017.1"/>
</dbReference>
<evidence type="ECO:0000259" key="15">
    <source>
        <dbReference type="Pfam" id="PF01225"/>
    </source>
</evidence>